<name>A0A0D3KUX0_EMIH1</name>
<dbReference type="PaxDb" id="2903-EOD39555"/>
<accession>A0A0D3KUX0</accession>
<dbReference type="HOGENOM" id="CLU_1182027_0_0_1"/>
<dbReference type="AlphaFoldDB" id="A0A0D3KUX0"/>
<organism evidence="2 3">
    <name type="scientific">Emiliania huxleyi (strain CCMP1516)</name>
    <dbReference type="NCBI Taxonomy" id="280463"/>
    <lineage>
        <taxon>Eukaryota</taxon>
        <taxon>Haptista</taxon>
        <taxon>Haptophyta</taxon>
        <taxon>Prymnesiophyceae</taxon>
        <taxon>Isochrysidales</taxon>
        <taxon>Noelaerhabdaceae</taxon>
        <taxon>Emiliania</taxon>
    </lineage>
</organism>
<dbReference type="GeneID" id="17284826"/>
<reference evidence="3" key="1">
    <citation type="journal article" date="2013" name="Nature">
        <title>Pan genome of the phytoplankton Emiliania underpins its global distribution.</title>
        <authorList>
            <person name="Read B.A."/>
            <person name="Kegel J."/>
            <person name="Klute M.J."/>
            <person name="Kuo A."/>
            <person name="Lefebvre S.C."/>
            <person name="Maumus F."/>
            <person name="Mayer C."/>
            <person name="Miller J."/>
            <person name="Monier A."/>
            <person name="Salamov A."/>
            <person name="Young J."/>
            <person name="Aguilar M."/>
            <person name="Claverie J.M."/>
            <person name="Frickenhaus S."/>
            <person name="Gonzalez K."/>
            <person name="Herman E.K."/>
            <person name="Lin Y.C."/>
            <person name="Napier J."/>
            <person name="Ogata H."/>
            <person name="Sarno A.F."/>
            <person name="Shmutz J."/>
            <person name="Schroeder D."/>
            <person name="de Vargas C."/>
            <person name="Verret F."/>
            <person name="von Dassow P."/>
            <person name="Valentin K."/>
            <person name="Van de Peer Y."/>
            <person name="Wheeler G."/>
            <person name="Dacks J.B."/>
            <person name="Delwiche C.F."/>
            <person name="Dyhrman S.T."/>
            <person name="Glockner G."/>
            <person name="John U."/>
            <person name="Richards T."/>
            <person name="Worden A.Z."/>
            <person name="Zhang X."/>
            <person name="Grigoriev I.V."/>
            <person name="Allen A.E."/>
            <person name="Bidle K."/>
            <person name="Borodovsky M."/>
            <person name="Bowler C."/>
            <person name="Brownlee C."/>
            <person name="Cock J.M."/>
            <person name="Elias M."/>
            <person name="Gladyshev V.N."/>
            <person name="Groth M."/>
            <person name="Guda C."/>
            <person name="Hadaegh A."/>
            <person name="Iglesias-Rodriguez M.D."/>
            <person name="Jenkins J."/>
            <person name="Jones B.M."/>
            <person name="Lawson T."/>
            <person name="Leese F."/>
            <person name="Lindquist E."/>
            <person name="Lobanov A."/>
            <person name="Lomsadze A."/>
            <person name="Malik S.B."/>
            <person name="Marsh M.E."/>
            <person name="Mackinder L."/>
            <person name="Mock T."/>
            <person name="Mueller-Roeber B."/>
            <person name="Pagarete A."/>
            <person name="Parker M."/>
            <person name="Probert I."/>
            <person name="Quesneville H."/>
            <person name="Raines C."/>
            <person name="Rensing S.A."/>
            <person name="Riano-Pachon D.M."/>
            <person name="Richier S."/>
            <person name="Rokitta S."/>
            <person name="Shiraiwa Y."/>
            <person name="Soanes D.M."/>
            <person name="van der Giezen M."/>
            <person name="Wahlund T.M."/>
            <person name="Williams B."/>
            <person name="Wilson W."/>
            <person name="Wolfe G."/>
            <person name="Wurch L.L."/>
        </authorList>
    </citation>
    <scope>NUCLEOTIDE SEQUENCE</scope>
</reference>
<evidence type="ECO:0000313" key="2">
    <source>
        <dbReference type="EnsemblProtists" id="EOD39555"/>
    </source>
</evidence>
<dbReference type="EnsemblProtists" id="EOD39555">
    <property type="protein sequence ID" value="EOD39555"/>
    <property type="gene ID" value="EMIHUDRAFT_200063"/>
</dbReference>
<reference evidence="2" key="2">
    <citation type="submission" date="2024-10" db="UniProtKB">
        <authorList>
            <consortium name="EnsemblProtists"/>
        </authorList>
    </citation>
    <scope>IDENTIFICATION</scope>
</reference>
<dbReference type="KEGG" id="ehx:EMIHUDRAFT_200063"/>
<evidence type="ECO:0000313" key="3">
    <source>
        <dbReference type="Proteomes" id="UP000013827"/>
    </source>
</evidence>
<dbReference type="RefSeq" id="XP_005791984.1">
    <property type="nucleotide sequence ID" value="XM_005791927.1"/>
</dbReference>
<evidence type="ECO:0000256" key="1">
    <source>
        <dbReference type="SAM" id="MobiDB-lite"/>
    </source>
</evidence>
<dbReference type="Proteomes" id="UP000013827">
    <property type="component" value="Unassembled WGS sequence"/>
</dbReference>
<proteinExistence type="predicted"/>
<feature type="compositionally biased region" description="Low complexity" evidence="1">
    <location>
        <begin position="215"/>
        <end position="226"/>
    </location>
</feature>
<feature type="region of interest" description="Disordered" evidence="1">
    <location>
        <begin position="205"/>
        <end position="235"/>
    </location>
</feature>
<keyword evidence="3" id="KW-1185">Reference proteome</keyword>
<protein>
    <submittedName>
        <fullName evidence="2">Uncharacterized protein</fullName>
    </submittedName>
</protein>
<sequence length="235" mass="23887">MNMWTACAAVSSTTVPSLAIDPLITRLLRANGAAAFPPSLDEINAAAEGLTVWRHALAAGRLPDYGGTDGGLPPWPPQPLLGTLTDTLSRLSLPRATARHPSLVPAALAAVLAAASEFDARRVAAIALSVESEWASPLRGVRAVEGLGGGSGGDVGALTAAPGDSFSLADGLWRHSGWSALEGVQAKLRELDELSELVASLGQRAAPEGTPIRGPAAAPSAALSELSPRELSGLS</sequence>